<proteinExistence type="predicted"/>
<dbReference type="InterPro" id="IPR000073">
    <property type="entry name" value="AB_hydrolase_1"/>
</dbReference>
<dbReference type="OrthoDB" id="9776853at2"/>
<dbReference type="Pfam" id="PF12697">
    <property type="entry name" value="Abhydrolase_6"/>
    <property type="match status" value="1"/>
</dbReference>
<organism evidence="3 4">
    <name type="scientific">Paenibacillus antri</name>
    <dbReference type="NCBI Taxonomy" id="2582848"/>
    <lineage>
        <taxon>Bacteria</taxon>
        <taxon>Bacillati</taxon>
        <taxon>Bacillota</taxon>
        <taxon>Bacilli</taxon>
        <taxon>Bacillales</taxon>
        <taxon>Paenibacillaceae</taxon>
        <taxon>Paenibacillus</taxon>
    </lineage>
</organism>
<dbReference type="AlphaFoldDB" id="A0A5R9G1I9"/>
<keyword evidence="3" id="KW-0378">Hydrolase</keyword>
<feature type="transmembrane region" description="Helical" evidence="1">
    <location>
        <begin position="74"/>
        <end position="92"/>
    </location>
</feature>
<dbReference type="RefSeq" id="WP_138196361.1">
    <property type="nucleotide sequence ID" value="NZ_VCIW01000016.1"/>
</dbReference>
<dbReference type="SUPFAM" id="SSF53474">
    <property type="entry name" value="alpha/beta-Hydrolases"/>
    <property type="match status" value="1"/>
</dbReference>
<evidence type="ECO:0000256" key="1">
    <source>
        <dbReference type="SAM" id="Phobius"/>
    </source>
</evidence>
<dbReference type="EMBL" id="VCIW01000016">
    <property type="protein sequence ID" value="TLS50207.1"/>
    <property type="molecule type" value="Genomic_DNA"/>
</dbReference>
<reference evidence="3 4" key="1">
    <citation type="submission" date="2019-05" db="EMBL/GenBank/DDBJ databases">
        <authorList>
            <person name="Narsing Rao M.P."/>
            <person name="Li W.J."/>
        </authorList>
    </citation>
    <scope>NUCLEOTIDE SEQUENCE [LARGE SCALE GENOMIC DNA]</scope>
    <source>
        <strain evidence="3 4">SYSU_K30003</strain>
    </source>
</reference>
<gene>
    <name evidence="3" type="ORF">FE782_21310</name>
</gene>
<keyword evidence="1" id="KW-0472">Membrane</keyword>
<sequence>MVSYNRYGNPNGQLLLFLHGGGVGGWMWERQVRHFSDCDCVVPELVTGDETFSIDSSARRWLRFIEAHAQGKRVIVVGFSLGAQVLVAMLGLQSRSQRIHDAMINSALVGGVPFAGAAIRSMKLAMPLVKRRWFAKLQAKSMYIGDVDFERYYRDTVQMSWTTFAEVMTENMSFTIPEGYSEAETNVLVTVGAREKNVMKRSMNELLASRPNSVGIVIPDVGHGAPLAKPESFNRLLEAWIRGEPFPAR</sequence>
<name>A0A5R9G1I9_9BACL</name>
<dbReference type="Proteomes" id="UP000309676">
    <property type="component" value="Unassembled WGS sequence"/>
</dbReference>
<feature type="domain" description="AB hydrolase-1" evidence="2">
    <location>
        <begin position="15"/>
        <end position="234"/>
    </location>
</feature>
<evidence type="ECO:0000313" key="3">
    <source>
        <dbReference type="EMBL" id="TLS50207.1"/>
    </source>
</evidence>
<feature type="transmembrane region" description="Helical" evidence="1">
    <location>
        <begin position="104"/>
        <end position="122"/>
    </location>
</feature>
<comment type="caution">
    <text evidence="3">The sequence shown here is derived from an EMBL/GenBank/DDBJ whole genome shotgun (WGS) entry which is preliminary data.</text>
</comment>
<keyword evidence="4" id="KW-1185">Reference proteome</keyword>
<dbReference type="GO" id="GO:0016787">
    <property type="term" value="F:hydrolase activity"/>
    <property type="evidence" value="ECO:0007669"/>
    <property type="project" value="UniProtKB-KW"/>
</dbReference>
<evidence type="ECO:0000259" key="2">
    <source>
        <dbReference type="Pfam" id="PF12697"/>
    </source>
</evidence>
<evidence type="ECO:0000313" key="4">
    <source>
        <dbReference type="Proteomes" id="UP000309676"/>
    </source>
</evidence>
<dbReference type="InterPro" id="IPR029058">
    <property type="entry name" value="AB_hydrolase_fold"/>
</dbReference>
<keyword evidence="1" id="KW-0812">Transmembrane</keyword>
<dbReference type="Gene3D" id="3.40.50.1820">
    <property type="entry name" value="alpha/beta hydrolase"/>
    <property type="match status" value="1"/>
</dbReference>
<keyword evidence="1" id="KW-1133">Transmembrane helix</keyword>
<protein>
    <submittedName>
        <fullName evidence="3">Alpha/beta hydrolase</fullName>
    </submittedName>
</protein>
<accession>A0A5R9G1I9</accession>